<feature type="repeat" description="WD" evidence="1">
    <location>
        <begin position="11"/>
        <end position="42"/>
    </location>
</feature>
<dbReference type="AlphaFoldDB" id="A0ABD0WAS3"/>
<dbReference type="InterPro" id="IPR036322">
    <property type="entry name" value="WD40_repeat_dom_sf"/>
</dbReference>
<dbReference type="PANTHER" id="PTHR45290:SF1">
    <property type="entry name" value="OS03G0300300 PROTEIN"/>
    <property type="match status" value="1"/>
</dbReference>
<dbReference type="PANTHER" id="PTHR45290">
    <property type="entry name" value="OS03G0300300 PROTEIN"/>
    <property type="match status" value="1"/>
</dbReference>
<reference evidence="3 4" key="1">
    <citation type="journal article" date="2024" name="Plant Biotechnol. J.">
        <title>Dendrobium thyrsiflorum genome and its molecular insights into genes involved in important horticultural traits.</title>
        <authorList>
            <person name="Chen B."/>
            <person name="Wang J.Y."/>
            <person name="Zheng P.J."/>
            <person name="Li K.L."/>
            <person name="Liang Y.M."/>
            <person name="Chen X.F."/>
            <person name="Zhang C."/>
            <person name="Zhao X."/>
            <person name="He X."/>
            <person name="Zhang G.Q."/>
            <person name="Liu Z.J."/>
            <person name="Xu Q."/>
        </authorList>
    </citation>
    <scope>NUCLEOTIDE SEQUENCE [LARGE SCALE GENOMIC DNA]</scope>
    <source>
        <strain evidence="3">GZMU011</strain>
    </source>
</reference>
<feature type="region of interest" description="Disordered" evidence="2">
    <location>
        <begin position="540"/>
        <end position="571"/>
    </location>
</feature>
<accession>A0ABD0WAS3</accession>
<evidence type="ECO:0000256" key="1">
    <source>
        <dbReference type="PROSITE-ProRule" id="PRU00221"/>
    </source>
</evidence>
<dbReference type="InterPro" id="IPR015943">
    <property type="entry name" value="WD40/YVTN_repeat-like_dom_sf"/>
</dbReference>
<feature type="compositionally biased region" description="Acidic residues" evidence="2">
    <location>
        <begin position="542"/>
        <end position="571"/>
    </location>
</feature>
<sequence length="571" mass="62650">MTTLGVRDLIVSFSPSSDFFAVASADGRLKVWDALKGQLQTEFSDFRSTSDGSEILFESKKGHLALDFKCMKWVQLESKKKKKHVNSLLVLGTGGGDVLAVEVSTGQLRWRVCDCHSGGVSAISFSRHNSFLYTAGLDGMVCQIDCSVGSVIRKFRLFTKGISTLAISADGNMLAAAAGLLKIFSCTDNKKIQKFSGHPVSVRCMIFSEDGKFILTSGVGERHIAIWKIDGGKKKSASCVLSMEHPAIFLDSRGSDKEGSMVQDLYVLALSEIGVCYFWYGSSIEELQNARPTKISLVIESSLVKRTKSQAIFAAKLDGIVRSATGSVHVAYGSLIKPSFEKLTVEHGVDLSLNMSKEGVLFPISQSYISKKGQVVNAAVVTTLDCANAEDAILPIPKLHVNEKKRKYSTPYPAVDFEKAKFDLDTNKRKSSSSPNKVPMQRTELDEPMCIEDRLRAAGLIDGEEKIEGKDFSNGFDDVIMHEKLDVTIDGNLPRRKMTRFKSAAIHPLLKLSGRLQLIMTQIDKAWTSLPAMPSVEKFVDVDEDGEDDEDDDGDIDEVIFDEDSESGCDD</sequence>
<feature type="repeat" description="WD" evidence="1">
    <location>
        <begin position="195"/>
        <end position="237"/>
    </location>
</feature>
<evidence type="ECO:0008006" key="5">
    <source>
        <dbReference type="Google" id="ProtNLM"/>
    </source>
</evidence>
<evidence type="ECO:0000256" key="2">
    <source>
        <dbReference type="SAM" id="MobiDB-lite"/>
    </source>
</evidence>
<gene>
    <name evidence="3" type="ORF">M5K25_000861</name>
</gene>
<proteinExistence type="predicted"/>
<dbReference type="Gene3D" id="2.130.10.10">
    <property type="entry name" value="YVTN repeat-like/Quinoprotein amine dehydrogenase"/>
    <property type="match status" value="1"/>
</dbReference>
<protein>
    <recommendedName>
        <fullName evidence="5">Transducin/WD40 repeat-like superfamily protein</fullName>
    </recommendedName>
</protein>
<dbReference type="Pfam" id="PF00400">
    <property type="entry name" value="WD40"/>
    <property type="match status" value="3"/>
</dbReference>
<organism evidence="3 4">
    <name type="scientific">Dendrobium thyrsiflorum</name>
    <name type="common">Pinecone-like raceme dendrobium</name>
    <name type="synonym">Orchid</name>
    <dbReference type="NCBI Taxonomy" id="117978"/>
    <lineage>
        <taxon>Eukaryota</taxon>
        <taxon>Viridiplantae</taxon>
        <taxon>Streptophyta</taxon>
        <taxon>Embryophyta</taxon>
        <taxon>Tracheophyta</taxon>
        <taxon>Spermatophyta</taxon>
        <taxon>Magnoliopsida</taxon>
        <taxon>Liliopsida</taxon>
        <taxon>Asparagales</taxon>
        <taxon>Orchidaceae</taxon>
        <taxon>Epidendroideae</taxon>
        <taxon>Malaxideae</taxon>
        <taxon>Dendrobiinae</taxon>
        <taxon>Dendrobium</taxon>
    </lineage>
</organism>
<dbReference type="EMBL" id="JANQDX010000001">
    <property type="protein sequence ID" value="KAL0928927.1"/>
    <property type="molecule type" value="Genomic_DNA"/>
</dbReference>
<evidence type="ECO:0000313" key="4">
    <source>
        <dbReference type="Proteomes" id="UP001552299"/>
    </source>
</evidence>
<name>A0ABD0WAS3_DENTH</name>
<keyword evidence="4" id="KW-1185">Reference proteome</keyword>
<dbReference type="InterPro" id="IPR001680">
    <property type="entry name" value="WD40_rpt"/>
</dbReference>
<comment type="caution">
    <text evidence="3">The sequence shown here is derived from an EMBL/GenBank/DDBJ whole genome shotgun (WGS) entry which is preliminary data.</text>
</comment>
<dbReference type="SUPFAM" id="SSF50978">
    <property type="entry name" value="WD40 repeat-like"/>
    <property type="match status" value="1"/>
</dbReference>
<dbReference type="PROSITE" id="PS50082">
    <property type="entry name" value="WD_REPEATS_2"/>
    <property type="match status" value="2"/>
</dbReference>
<keyword evidence="1" id="KW-0853">WD repeat</keyword>
<dbReference type="SMART" id="SM00320">
    <property type="entry name" value="WD40"/>
    <property type="match status" value="4"/>
</dbReference>
<dbReference type="Proteomes" id="UP001552299">
    <property type="component" value="Unassembled WGS sequence"/>
</dbReference>
<evidence type="ECO:0000313" key="3">
    <source>
        <dbReference type="EMBL" id="KAL0928927.1"/>
    </source>
</evidence>